<comment type="subcellular location">
    <subcellularLocation>
        <location evidence="1">Membrane</location>
        <topology evidence="1">Multi-pass membrane protein</topology>
    </subcellularLocation>
</comment>
<dbReference type="OrthoDB" id="2830640at2759"/>
<dbReference type="SUPFAM" id="SSF144083">
    <property type="entry name" value="Magnesium transport protein CorA, transmembrane region"/>
    <property type="match status" value="1"/>
</dbReference>
<dbReference type="Gene3D" id="1.20.58.340">
    <property type="entry name" value="Magnesium transport protein CorA, transmembrane region"/>
    <property type="match status" value="1"/>
</dbReference>
<organism evidence="7 8">
    <name type="scientific">Imshaugia aleurites</name>
    <dbReference type="NCBI Taxonomy" id="172621"/>
    <lineage>
        <taxon>Eukaryota</taxon>
        <taxon>Fungi</taxon>
        <taxon>Dikarya</taxon>
        <taxon>Ascomycota</taxon>
        <taxon>Pezizomycotina</taxon>
        <taxon>Lecanoromycetes</taxon>
        <taxon>OSLEUM clade</taxon>
        <taxon>Lecanoromycetidae</taxon>
        <taxon>Lecanorales</taxon>
        <taxon>Lecanorineae</taxon>
        <taxon>Parmeliaceae</taxon>
        <taxon>Imshaugia</taxon>
    </lineage>
</organism>
<keyword evidence="3 6" id="KW-1133">Transmembrane helix</keyword>
<evidence type="ECO:0000256" key="4">
    <source>
        <dbReference type="ARBA" id="ARBA00023136"/>
    </source>
</evidence>
<evidence type="ECO:0000256" key="2">
    <source>
        <dbReference type="ARBA" id="ARBA00022692"/>
    </source>
</evidence>
<keyword evidence="8" id="KW-1185">Reference proteome</keyword>
<evidence type="ECO:0000313" key="7">
    <source>
        <dbReference type="EMBL" id="CAF9939156.1"/>
    </source>
</evidence>
<dbReference type="AlphaFoldDB" id="A0A8H3J1U6"/>
<proteinExistence type="predicted"/>
<feature type="compositionally biased region" description="Polar residues" evidence="5">
    <location>
        <begin position="493"/>
        <end position="504"/>
    </location>
</feature>
<feature type="region of interest" description="Disordered" evidence="5">
    <location>
        <begin position="490"/>
        <end position="512"/>
    </location>
</feature>
<protein>
    <submittedName>
        <fullName evidence="7">Uncharacterized protein</fullName>
    </submittedName>
</protein>
<feature type="transmembrane region" description="Helical" evidence="6">
    <location>
        <begin position="437"/>
        <end position="456"/>
    </location>
</feature>
<sequence length="512" mass="56750">MATETPNIIKPTKQRLASEYKDVERTVLARDQYPCTLSSLDPPTHDLAYCQSVLSNGANFADRTVCDILDVKAGGKASKRSDVHEEELRTYLKDCVGATNATRFIFCSSKRAKGTTFASQVSLQQSLARELLKAFEVSPHFVPLLVGEPEYAAPGTYHEFTIQGQLCRQEYICQHPRWDTHTKLLPCSVYMSFHKATAVTTYIVVSGEADSCIDLSRQRLEEALGGTVPCGLPCPRIADPFYFHSIVAQESFLQSKSIITKLRHRLYDALDDVDAYGAGEKFLDRAALRTLTNELHLISQDADSLLSSAEMGTMVIERMQSAHGHLKAMSDVTLLQGFTRVDDSLGYLAQTLQARKRWLLSYKSRKDIAMNLVFNLVTQQDSETNMSIAQATKNDSAAMKTIAALTMIFLPATAVSSFFGMAFFNGQGGKLTVTSDWWLFLVPTILITVGLFLVWLKWNKILSALEIASRLSSRGLTSIRLRFRSDADPDMTEVNSGSSTQSSLGKDISKIV</sequence>
<feature type="transmembrane region" description="Helical" evidence="6">
    <location>
        <begin position="402"/>
        <end position="425"/>
    </location>
</feature>
<comment type="caution">
    <text evidence="7">The sequence shown here is derived from an EMBL/GenBank/DDBJ whole genome shotgun (WGS) entry which is preliminary data.</text>
</comment>
<evidence type="ECO:0000256" key="1">
    <source>
        <dbReference type="ARBA" id="ARBA00004141"/>
    </source>
</evidence>
<evidence type="ECO:0000256" key="5">
    <source>
        <dbReference type="SAM" id="MobiDB-lite"/>
    </source>
</evidence>
<gene>
    <name evidence="7" type="ORF">IMSHALPRED_001230</name>
</gene>
<dbReference type="Proteomes" id="UP000664534">
    <property type="component" value="Unassembled WGS sequence"/>
</dbReference>
<dbReference type="EMBL" id="CAJPDT010000115">
    <property type="protein sequence ID" value="CAF9939156.1"/>
    <property type="molecule type" value="Genomic_DNA"/>
</dbReference>
<name>A0A8H3J1U6_9LECA</name>
<reference evidence="7" key="1">
    <citation type="submission" date="2021-03" db="EMBL/GenBank/DDBJ databases">
        <authorList>
            <person name="Tagirdzhanova G."/>
        </authorList>
    </citation>
    <scope>NUCLEOTIDE SEQUENCE</scope>
</reference>
<evidence type="ECO:0000256" key="6">
    <source>
        <dbReference type="SAM" id="Phobius"/>
    </source>
</evidence>
<evidence type="ECO:0000256" key="3">
    <source>
        <dbReference type="ARBA" id="ARBA00022989"/>
    </source>
</evidence>
<dbReference type="GO" id="GO:0016020">
    <property type="term" value="C:membrane"/>
    <property type="evidence" value="ECO:0007669"/>
    <property type="project" value="UniProtKB-SubCell"/>
</dbReference>
<accession>A0A8H3J1U6</accession>
<keyword evidence="4 6" id="KW-0472">Membrane</keyword>
<keyword evidence="2 6" id="KW-0812">Transmembrane</keyword>
<dbReference type="InterPro" id="IPR045863">
    <property type="entry name" value="CorA_TM1_TM2"/>
</dbReference>
<evidence type="ECO:0000313" key="8">
    <source>
        <dbReference type="Proteomes" id="UP000664534"/>
    </source>
</evidence>